<name>A0A2B4RUX7_STYPI</name>
<reference evidence="3" key="1">
    <citation type="journal article" date="2017" name="bioRxiv">
        <title>Comparative analysis of the genomes of Stylophora pistillata and Acropora digitifera provides evidence for extensive differences between species of corals.</title>
        <authorList>
            <person name="Voolstra C.R."/>
            <person name="Li Y."/>
            <person name="Liew Y.J."/>
            <person name="Baumgarten S."/>
            <person name="Zoccola D."/>
            <person name="Flot J.-F."/>
            <person name="Tambutte S."/>
            <person name="Allemand D."/>
            <person name="Aranda M."/>
        </authorList>
    </citation>
    <scope>NUCLEOTIDE SEQUENCE [LARGE SCALE GENOMIC DNA]</scope>
</reference>
<keyword evidence="3" id="KW-1185">Reference proteome</keyword>
<feature type="compositionally biased region" description="Basic and acidic residues" evidence="1">
    <location>
        <begin position="65"/>
        <end position="77"/>
    </location>
</feature>
<dbReference type="AlphaFoldDB" id="A0A2B4RUX7"/>
<gene>
    <name evidence="2" type="ORF">AWC38_SpisGene15548</name>
</gene>
<dbReference type="Proteomes" id="UP000225706">
    <property type="component" value="Unassembled WGS sequence"/>
</dbReference>
<proteinExistence type="predicted"/>
<sequence length="136" mass="15603">MVAQKEGNKYPPVLTFPSMGGRKINLILAFVIDIRQEYKDWTAAMSPKPNKPIWQLKRKHKKMKRSDDWHPNRRESRHPHEIEVTCVCQSKMASKSLKRSGFGSISVDIRKPAVLKKDMNSMRSPMSNATIPVAQC</sequence>
<comment type="caution">
    <text evidence="2">The sequence shown here is derived from an EMBL/GenBank/DDBJ whole genome shotgun (WGS) entry which is preliminary data.</text>
</comment>
<organism evidence="2 3">
    <name type="scientific">Stylophora pistillata</name>
    <name type="common">Smooth cauliflower coral</name>
    <dbReference type="NCBI Taxonomy" id="50429"/>
    <lineage>
        <taxon>Eukaryota</taxon>
        <taxon>Metazoa</taxon>
        <taxon>Cnidaria</taxon>
        <taxon>Anthozoa</taxon>
        <taxon>Hexacorallia</taxon>
        <taxon>Scleractinia</taxon>
        <taxon>Astrocoeniina</taxon>
        <taxon>Pocilloporidae</taxon>
        <taxon>Stylophora</taxon>
    </lineage>
</organism>
<evidence type="ECO:0000313" key="3">
    <source>
        <dbReference type="Proteomes" id="UP000225706"/>
    </source>
</evidence>
<feature type="region of interest" description="Disordered" evidence="1">
    <location>
        <begin position="57"/>
        <end position="77"/>
    </location>
</feature>
<dbReference type="EMBL" id="LSMT01000334">
    <property type="protein sequence ID" value="PFX20032.1"/>
    <property type="molecule type" value="Genomic_DNA"/>
</dbReference>
<evidence type="ECO:0000313" key="2">
    <source>
        <dbReference type="EMBL" id="PFX20032.1"/>
    </source>
</evidence>
<accession>A0A2B4RUX7</accession>
<protein>
    <submittedName>
        <fullName evidence="2">Uncharacterized protein</fullName>
    </submittedName>
</protein>
<evidence type="ECO:0000256" key="1">
    <source>
        <dbReference type="SAM" id="MobiDB-lite"/>
    </source>
</evidence>